<gene>
    <name evidence="1" type="ORF">SCARR_03592</name>
</gene>
<evidence type="ECO:0000313" key="2">
    <source>
        <dbReference type="Proteomes" id="UP000346198"/>
    </source>
</evidence>
<organism evidence="1 2">
    <name type="scientific">Pontiella sulfatireligans</name>
    <dbReference type="NCBI Taxonomy" id="2750658"/>
    <lineage>
        <taxon>Bacteria</taxon>
        <taxon>Pseudomonadati</taxon>
        <taxon>Kiritimatiellota</taxon>
        <taxon>Kiritimatiellia</taxon>
        <taxon>Kiritimatiellales</taxon>
        <taxon>Pontiellaceae</taxon>
        <taxon>Pontiella</taxon>
    </lineage>
</organism>
<dbReference type="PROSITE" id="PS51257">
    <property type="entry name" value="PROKAR_LIPOPROTEIN"/>
    <property type="match status" value="1"/>
</dbReference>
<dbReference type="Gene3D" id="2.115.10.20">
    <property type="entry name" value="Glycosyl hydrolase domain, family 43"/>
    <property type="match status" value="1"/>
</dbReference>
<protein>
    <recommendedName>
        <fullName evidence="3">Glycosyl hydrolase family 43</fullName>
    </recommendedName>
</protein>
<reference evidence="1 2" key="1">
    <citation type="submission" date="2019-04" db="EMBL/GenBank/DDBJ databases">
        <authorList>
            <person name="Van Vliet M D."/>
        </authorList>
    </citation>
    <scope>NUCLEOTIDE SEQUENCE [LARGE SCALE GENOMIC DNA]</scope>
    <source>
        <strain evidence="1 2">F21</strain>
    </source>
</reference>
<accession>A0A6C2UMY7</accession>
<name>A0A6C2UMY7_9BACT</name>
<dbReference type="InterPro" id="IPR023296">
    <property type="entry name" value="Glyco_hydro_beta-prop_sf"/>
</dbReference>
<sequence length="378" mass="42719">MNRIVSTIFLSFMCVLTSCTTISNDDQGHHNANGEKTMKMTQTDPISSDFEKRLKPVGRILEDPDYNVWGCSPIWGPDGKVHVFYSRWKNEAHHQGWITCCEIAHAVADTPEGPYETVDVAVTGRGGDWWDAMTCHNPTIHKVGDKYVLFYMGTQDGTVYSKRVGMATSDSLNGPWKRSDKPIIEPNPDPDAWNSICTTNPAFVQHPNGELWLYYKSWRINDWKKDLEGGLRVATSDVGKFTNRQYGLAVAKDLDSPFEKVGDGPIIDLSHLGENAQSEDAYIWIEDGKFKMIMRDMGYWNHEYGLMFESEDGLTWGMPTVAFYAGRNYLPEPPNGLEREGRFERTQVLMKDGKPDYVFFAMVGGKYNTSSGAVMKVD</sequence>
<proteinExistence type="predicted"/>
<evidence type="ECO:0008006" key="3">
    <source>
        <dbReference type="Google" id="ProtNLM"/>
    </source>
</evidence>
<dbReference type="EMBL" id="CAAHFH010000002">
    <property type="protein sequence ID" value="VGO21518.1"/>
    <property type="molecule type" value="Genomic_DNA"/>
</dbReference>
<dbReference type="CDD" id="cd08994">
    <property type="entry name" value="GH43_62_32_68_117_130-like"/>
    <property type="match status" value="1"/>
</dbReference>
<dbReference type="SUPFAM" id="SSF75005">
    <property type="entry name" value="Arabinanase/levansucrase/invertase"/>
    <property type="match status" value="2"/>
</dbReference>
<dbReference type="Proteomes" id="UP000346198">
    <property type="component" value="Unassembled WGS sequence"/>
</dbReference>
<dbReference type="AlphaFoldDB" id="A0A6C2UMY7"/>
<keyword evidence="2" id="KW-1185">Reference proteome</keyword>
<evidence type="ECO:0000313" key="1">
    <source>
        <dbReference type="EMBL" id="VGO21518.1"/>
    </source>
</evidence>